<dbReference type="Pfam" id="PF12705">
    <property type="entry name" value="PDDEXK_1"/>
    <property type="match status" value="1"/>
</dbReference>
<gene>
    <name evidence="2" type="ORF">MBBAR_8c00070</name>
</gene>
<dbReference type="EMBL" id="JXMW01000008">
    <property type="protein sequence ID" value="OQD58784.1"/>
    <property type="molecule type" value="Genomic_DNA"/>
</dbReference>
<evidence type="ECO:0000313" key="2">
    <source>
        <dbReference type="EMBL" id="OQD58784.1"/>
    </source>
</evidence>
<evidence type="ECO:0000313" key="3">
    <source>
        <dbReference type="Proteomes" id="UP000191661"/>
    </source>
</evidence>
<organism evidence="2 3">
    <name type="scientific">Methanobrevibacter arboriphilus JCM 13429 = DSM 1125</name>
    <dbReference type="NCBI Taxonomy" id="1300164"/>
    <lineage>
        <taxon>Archaea</taxon>
        <taxon>Methanobacteriati</taxon>
        <taxon>Methanobacteriota</taxon>
        <taxon>Methanomada group</taxon>
        <taxon>Methanobacteria</taxon>
        <taxon>Methanobacteriales</taxon>
        <taxon>Methanobacteriaceae</taxon>
        <taxon>Methanobrevibacter</taxon>
    </lineage>
</organism>
<protein>
    <submittedName>
        <fullName evidence="2">CRISPR-associated protein Cas4</fullName>
    </submittedName>
</protein>
<dbReference type="Gene3D" id="3.90.320.10">
    <property type="match status" value="1"/>
</dbReference>
<evidence type="ECO:0000259" key="1">
    <source>
        <dbReference type="Pfam" id="PF12705"/>
    </source>
</evidence>
<dbReference type="AlphaFoldDB" id="A0A1V6N2A8"/>
<dbReference type="RefSeq" id="WP_080460314.1">
    <property type="nucleotide sequence ID" value="NZ_JXMW01000008.1"/>
</dbReference>
<proteinExistence type="predicted"/>
<dbReference type="InterPro" id="IPR038726">
    <property type="entry name" value="PDDEXK_AddAB-type"/>
</dbReference>
<keyword evidence="3" id="KW-1185">Reference proteome</keyword>
<feature type="domain" description="PD-(D/E)XK endonuclease-like" evidence="1">
    <location>
        <begin position="97"/>
        <end position="240"/>
    </location>
</feature>
<sequence length="242" mass="28262">MKNKLINNPNIKYEAIKHPKINGIQIINGKNNFPISWLNQQGYCEYSLYLQYFKGIKTAPTQEMTLGTKEHQKLEDKFKEDAVPTTFDEVLKTSMEEAAVSREFFVVAPEYGIRGFIDEIWMTPDEFVIIDDKPGKIPYPSTINQVLAYSLAFKSMINKLSENPQTTLFSPKKDKRMIKAALRERGTDNIFWIDEFDENNEKKIRFLINRMQGLFEGSKPFLPTKNINKCNKCRFQSYCEHF</sequence>
<dbReference type="InterPro" id="IPR011604">
    <property type="entry name" value="PDDEXK-like_dom_sf"/>
</dbReference>
<accession>A0A1V6N2A8</accession>
<comment type="caution">
    <text evidence="2">The sequence shown here is derived from an EMBL/GenBank/DDBJ whole genome shotgun (WGS) entry which is preliminary data.</text>
</comment>
<reference evidence="2 3" key="1">
    <citation type="submission" date="2014-12" db="EMBL/GenBank/DDBJ databases">
        <title>Genome sequence of Methanobrevibacter arboriphilicus DH1, DSM1125.</title>
        <authorList>
            <person name="Poehlein A."/>
            <person name="Thauer R.K."/>
            <person name="Seedorf H."/>
            <person name="Daniel R."/>
        </authorList>
    </citation>
    <scope>NUCLEOTIDE SEQUENCE [LARGE SCALE GENOMIC DNA]</scope>
    <source>
        <strain evidence="2 3">DH1</strain>
    </source>
</reference>
<dbReference type="OrthoDB" id="69128at2157"/>
<name>A0A1V6N2A8_METAZ</name>
<dbReference type="Proteomes" id="UP000191661">
    <property type="component" value="Unassembled WGS sequence"/>
</dbReference>